<proteinExistence type="predicted"/>
<gene>
    <name evidence="2" type="ORF">GGH94_005509</name>
</gene>
<evidence type="ECO:0000313" key="2">
    <source>
        <dbReference type="EMBL" id="KAJ2860450.1"/>
    </source>
</evidence>
<feature type="compositionally biased region" description="Acidic residues" evidence="1">
    <location>
        <begin position="154"/>
        <end position="166"/>
    </location>
</feature>
<dbReference type="Proteomes" id="UP001140074">
    <property type="component" value="Unassembled WGS sequence"/>
</dbReference>
<evidence type="ECO:0000256" key="1">
    <source>
        <dbReference type="SAM" id="MobiDB-lite"/>
    </source>
</evidence>
<evidence type="ECO:0000313" key="3">
    <source>
        <dbReference type="Proteomes" id="UP001140074"/>
    </source>
</evidence>
<protein>
    <recommendedName>
        <fullName evidence="4">F-box domain-containing protein</fullName>
    </recommendedName>
</protein>
<feature type="region of interest" description="Disordered" evidence="1">
    <location>
        <begin position="102"/>
        <end position="166"/>
    </location>
</feature>
<organism evidence="2 3">
    <name type="scientific">Coemansia aciculifera</name>
    <dbReference type="NCBI Taxonomy" id="417176"/>
    <lineage>
        <taxon>Eukaryota</taxon>
        <taxon>Fungi</taxon>
        <taxon>Fungi incertae sedis</taxon>
        <taxon>Zoopagomycota</taxon>
        <taxon>Kickxellomycotina</taxon>
        <taxon>Kickxellomycetes</taxon>
        <taxon>Kickxellales</taxon>
        <taxon>Kickxellaceae</taxon>
        <taxon>Coemansia</taxon>
    </lineage>
</organism>
<dbReference type="AlphaFoldDB" id="A0A9W8IDC4"/>
<feature type="compositionally biased region" description="Polar residues" evidence="1">
    <location>
        <begin position="141"/>
        <end position="151"/>
    </location>
</feature>
<name>A0A9W8IDC4_9FUNG</name>
<evidence type="ECO:0008006" key="4">
    <source>
        <dbReference type="Google" id="ProtNLM"/>
    </source>
</evidence>
<reference evidence="2" key="1">
    <citation type="submission" date="2022-07" db="EMBL/GenBank/DDBJ databases">
        <title>Phylogenomic reconstructions and comparative analyses of Kickxellomycotina fungi.</title>
        <authorList>
            <person name="Reynolds N.K."/>
            <person name="Stajich J.E."/>
            <person name="Barry K."/>
            <person name="Grigoriev I.V."/>
            <person name="Crous P."/>
            <person name="Smith M.E."/>
        </authorList>
    </citation>
    <scope>NUCLEOTIDE SEQUENCE</scope>
    <source>
        <strain evidence="2">RSA 476</strain>
    </source>
</reference>
<sequence>MVEARKRVQLRRRQTLLEHRHHIPELALSRSNIPALASSPDNILQLAFEYLSPDPRRGCSPSDLLAHLRCLQRVAAVSREWRAIALPLFYRTAYVIIGNPPDPLDDSDDYDENTSIEDDVSTGENSDSTMSTDDDDVSTSEYGDNSVSENGDVSMDENGGDDDIADEDVSMVEDDDEELLNTVGLSRNDVDIRLRTNIGQICEMGQTANAREVQIIVQGMGQTAGQLLHLLQQAELDRHNWPAVERLRIDMRESSTTIQTNTTAEQEPRAIEALNDFLSQALPSLREIEFYGPHSKTIYG</sequence>
<dbReference type="EMBL" id="JANBUY010000296">
    <property type="protein sequence ID" value="KAJ2860450.1"/>
    <property type="molecule type" value="Genomic_DNA"/>
</dbReference>
<feature type="compositionally biased region" description="Acidic residues" evidence="1">
    <location>
        <begin position="103"/>
        <end position="121"/>
    </location>
</feature>
<accession>A0A9W8IDC4</accession>
<comment type="caution">
    <text evidence="2">The sequence shown here is derived from an EMBL/GenBank/DDBJ whole genome shotgun (WGS) entry which is preliminary data.</text>
</comment>
<keyword evidence="3" id="KW-1185">Reference proteome</keyword>